<name>A0A0A9XWT4_LYGHE</name>
<dbReference type="EMBL" id="GDHC01012506">
    <property type="protein sequence ID" value="JAQ06123.1"/>
    <property type="molecule type" value="Transcribed_RNA"/>
</dbReference>
<reference evidence="2" key="3">
    <citation type="journal article" date="2016" name="Gigascience">
        <title>De novo construction of an expanded transcriptome assembly for the western tarnished plant bug, Lygus hesperus.</title>
        <authorList>
            <person name="Tassone E.E."/>
            <person name="Geib S.M."/>
            <person name="Hall B."/>
            <person name="Fabrick J.A."/>
            <person name="Brent C.S."/>
            <person name="Hull J.J."/>
        </authorList>
    </citation>
    <scope>NUCLEOTIDE SEQUENCE</scope>
</reference>
<reference evidence="1" key="1">
    <citation type="journal article" date="2014" name="PLoS ONE">
        <title>Transcriptome-Based Identification of ABC Transporters in the Western Tarnished Plant Bug Lygus hesperus.</title>
        <authorList>
            <person name="Hull J.J."/>
            <person name="Chaney K."/>
            <person name="Geib S.M."/>
            <person name="Fabrick J.A."/>
            <person name="Brent C.S."/>
            <person name="Walsh D."/>
            <person name="Lavine L.C."/>
        </authorList>
    </citation>
    <scope>NUCLEOTIDE SEQUENCE</scope>
</reference>
<dbReference type="AlphaFoldDB" id="A0A0A9XWT4"/>
<sequence length="123" mass="14658">MQDEMKAQKHTDAGVEERVAEVPEYTVEHDRELLRWIYTQQVFPHHYATQLPDCNDRNTASWEYDELVRCEEYVERNITSGEDWCEFGDWLAYFFANTPPSTDKDDETVYDVLVWSTSHRTTK</sequence>
<proteinExistence type="predicted"/>
<accession>A0A0A9XWT4</accession>
<reference evidence="1" key="2">
    <citation type="submission" date="2014-07" db="EMBL/GenBank/DDBJ databases">
        <authorList>
            <person name="Hull J."/>
        </authorList>
    </citation>
    <scope>NUCLEOTIDE SEQUENCE</scope>
</reference>
<evidence type="ECO:0000313" key="1">
    <source>
        <dbReference type="EMBL" id="JAG23856.1"/>
    </source>
</evidence>
<dbReference type="EMBL" id="GBHO01019748">
    <property type="protein sequence ID" value="JAG23856.1"/>
    <property type="molecule type" value="Transcribed_RNA"/>
</dbReference>
<protein>
    <submittedName>
        <fullName evidence="1">Uncharacterized protein</fullName>
    </submittedName>
</protein>
<gene>
    <name evidence="1" type="ORF">CM83_21042</name>
    <name evidence="2" type="ORF">g.35783</name>
</gene>
<organism evidence="1">
    <name type="scientific">Lygus hesperus</name>
    <name type="common">Western plant bug</name>
    <dbReference type="NCBI Taxonomy" id="30085"/>
    <lineage>
        <taxon>Eukaryota</taxon>
        <taxon>Metazoa</taxon>
        <taxon>Ecdysozoa</taxon>
        <taxon>Arthropoda</taxon>
        <taxon>Hexapoda</taxon>
        <taxon>Insecta</taxon>
        <taxon>Pterygota</taxon>
        <taxon>Neoptera</taxon>
        <taxon>Paraneoptera</taxon>
        <taxon>Hemiptera</taxon>
        <taxon>Heteroptera</taxon>
        <taxon>Panheteroptera</taxon>
        <taxon>Cimicomorpha</taxon>
        <taxon>Miridae</taxon>
        <taxon>Mirini</taxon>
        <taxon>Lygus</taxon>
    </lineage>
</organism>
<evidence type="ECO:0000313" key="2">
    <source>
        <dbReference type="EMBL" id="JAQ06123.1"/>
    </source>
</evidence>